<organism evidence="1 2">
    <name type="scientific">Gordonia caeni</name>
    <dbReference type="NCBI Taxonomy" id="1007097"/>
    <lineage>
        <taxon>Bacteria</taxon>
        <taxon>Bacillati</taxon>
        <taxon>Actinomycetota</taxon>
        <taxon>Actinomycetes</taxon>
        <taxon>Mycobacteriales</taxon>
        <taxon>Gordoniaceae</taxon>
        <taxon>Gordonia</taxon>
    </lineage>
</organism>
<dbReference type="Proteomes" id="UP001418444">
    <property type="component" value="Unassembled WGS sequence"/>
</dbReference>
<evidence type="ECO:0000313" key="1">
    <source>
        <dbReference type="EMBL" id="GAA3948424.1"/>
    </source>
</evidence>
<accession>A0ABP7NM78</accession>
<name>A0ABP7NM78_9ACTN</name>
<proteinExistence type="predicted"/>
<comment type="caution">
    <text evidence="1">The sequence shown here is derived from an EMBL/GenBank/DDBJ whole genome shotgun (WGS) entry which is preliminary data.</text>
</comment>
<evidence type="ECO:0000313" key="2">
    <source>
        <dbReference type="Proteomes" id="UP001418444"/>
    </source>
</evidence>
<keyword evidence="2" id="KW-1185">Reference proteome</keyword>
<gene>
    <name evidence="1" type="ORF">GCM10022231_02090</name>
</gene>
<protein>
    <submittedName>
        <fullName evidence="1">Uncharacterized protein</fullName>
    </submittedName>
</protein>
<sequence>MWRGRPLEYDDAGRIVWAPKGARDTLRPTIIATAEHEGREALAFVAEMVIGEQAQLSEQWKHQVAEVFGIPPDEVETRIQVIRAPDRSEAAR</sequence>
<dbReference type="EMBL" id="BAAAZW010000001">
    <property type="protein sequence ID" value="GAA3948424.1"/>
    <property type="molecule type" value="Genomic_DNA"/>
</dbReference>
<reference evidence="2" key="1">
    <citation type="journal article" date="2019" name="Int. J. Syst. Evol. Microbiol.">
        <title>The Global Catalogue of Microorganisms (GCM) 10K type strain sequencing project: providing services to taxonomists for standard genome sequencing and annotation.</title>
        <authorList>
            <consortium name="The Broad Institute Genomics Platform"/>
            <consortium name="The Broad Institute Genome Sequencing Center for Infectious Disease"/>
            <person name="Wu L."/>
            <person name="Ma J."/>
        </authorList>
    </citation>
    <scope>NUCLEOTIDE SEQUENCE [LARGE SCALE GENOMIC DNA]</scope>
    <source>
        <strain evidence="2">JCM 16923</strain>
    </source>
</reference>